<evidence type="ECO:0000259" key="3">
    <source>
        <dbReference type="SMART" id="SM00014"/>
    </source>
</evidence>
<name>A0AA88VB53_9ASTE</name>
<gene>
    <name evidence="4" type="ORF">RJ639_015641</name>
</gene>
<keyword evidence="2" id="KW-1133">Transmembrane helix</keyword>
<feature type="domain" description="Phosphatidic acid phosphatase type 2/haloperoxidase" evidence="3">
    <location>
        <begin position="119"/>
        <end position="228"/>
    </location>
</feature>
<dbReference type="GO" id="GO:0006487">
    <property type="term" value="P:protein N-linked glycosylation"/>
    <property type="evidence" value="ECO:0007669"/>
    <property type="project" value="TreeGrafter"/>
</dbReference>
<dbReference type="InterPro" id="IPR000326">
    <property type="entry name" value="PAP2/HPO"/>
</dbReference>
<keyword evidence="1" id="KW-0378">Hydrolase</keyword>
<reference evidence="4" key="1">
    <citation type="submission" date="2022-12" db="EMBL/GenBank/DDBJ databases">
        <title>Draft genome assemblies for two species of Escallonia (Escalloniales).</title>
        <authorList>
            <person name="Chanderbali A."/>
            <person name="Dervinis C."/>
            <person name="Anghel I."/>
            <person name="Soltis D."/>
            <person name="Soltis P."/>
            <person name="Zapata F."/>
        </authorList>
    </citation>
    <scope>NUCLEOTIDE SEQUENCE</scope>
    <source>
        <strain evidence="4">UCBG64.0493</strain>
        <tissue evidence="4">Leaf</tissue>
    </source>
</reference>
<keyword evidence="2" id="KW-0812">Transmembrane</keyword>
<feature type="transmembrane region" description="Helical" evidence="2">
    <location>
        <begin position="213"/>
        <end position="231"/>
    </location>
</feature>
<sequence>MSPATAIFNGPTIILTLSPKLVSCSAYPTSKLVFSQKNFVNRAWGFDKITESVKTRELKGSARDEGVRAFEQEVLIDGSSEFRPSVVATGLESTLNRLSKWLVAALFSTAILWRHDAEALWAALGSVLNAGLSNTLKQILNQERPVSTLGSGPGMPSSHAQSIFFAVVFAIVSMVDWLGLNGLTVTLTGLLLALGSYLSWLRVSQQLHTASQVVVGAVLGSVFAILWFWSWDAIVLKAFISHLWVRAVVVLGAAGFCLGFILYVIRYWVNDDN</sequence>
<dbReference type="GO" id="GO:0008610">
    <property type="term" value="P:lipid biosynthetic process"/>
    <property type="evidence" value="ECO:0007669"/>
    <property type="project" value="TreeGrafter"/>
</dbReference>
<dbReference type="AlphaFoldDB" id="A0AA88VB53"/>
<dbReference type="GO" id="GO:0047874">
    <property type="term" value="F:dolichyldiphosphatase activity"/>
    <property type="evidence" value="ECO:0007669"/>
    <property type="project" value="TreeGrafter"/>
</dbReference>
<evidence type="ECO:0000313" key="4">
    <source>
        <dbReference type="EMBL" id="KAK3005170.1"/>
    </source>
</evidence>
<organism evidence="4 5">
    <name type="scientific">Escallonia herrerae</name>
    <dbReference type="NCBI Taxonomy" id="1293975"/>
    <lineage>
        <taxon>Eukaryota</taxon>
        <taxon>Viridiplantae</taxon>
        <taxon>Streptophyta</taxon>
        <taxon>Embryophyta</taxon>
        <taxon>Tracheophyta</taxon>
        <taxon>Spermatophyta</taxon>
        <taxon>Magnoliopsida</taxon>
        <taxon>eudicotyledons</taxon>
        <taxon>Gunneridae</taxon>
        <taxon>Pentapetalae</taxon>
        <taxon>asterids</taxon>
        <taxon>campanulids</taxon>
        <taxon>Escalloniales</taxon>
        <taxon>Escalloniaceae</taxon>
        <taxon>Escallonia</taxon>
    </lineage>
</organism>
<comment type="caution">
    <text evidence="4">The sequence shown here is derived from an EMBL/GenBank/DDBJ whole genome shotgun (WGS) entry which is preliminary data.</text>
</comment>
<protein>
    <recommendedName>
        <fullName evidence="3">Phosphatidic acid phosphatase type 2/haloperoxidase domain-containing protein</fullName>
    </recommendedName>
</protein>
<accession>A0AA88VB53</accession>
<dbReference type="EMBL" id="JAVXUP010002162">
    <property type="protein sequence ID" value="KAK3005170.1"/>
    <property type="molecule type" value="Genomic_DNA"/>
</dbReference>
<evidence type="ECO:0000256" key="2">
    <source>
        <dbReference type="SAM" id="Phobius"/>
    </source>
</evidence>
<feature type="transmembrane region" description="Helical" evidence="2">
    <location>
        <begin position="243"/>
        <end position="265"/>
    </location>
</feature>
<evidence type="ECO:0000313" key="5">
    <source>
        <dbReference type="Proteomes" id="UP001188597"/>
    </source>
</evidence>
<dbReference type="SMART" id="SM00014">
    <property type="entry name" value="acidPPc"/>
    <property type="match status" value="1"/>
</dbReference>
<dbReference type="GO" id="GO:0005789">
    <property type="term" value="C:endoplasmic reticulum membrane"/>
    <property type="evidence" value="ECO:0007669"/>
    <property type="project" value="TreeGrafter"/>
</dbReference>
<keyword evidence="5" id="KW-1185">Reference proteome</keyword>
<dbReference type="SUPFAM" id="SSF48317">
    <property type="entry name" value="Acid phosphatase/Vanadium-dependent haloperoxidase"/>
    <property type="match status" value="1"/>
</dbReference>
<dbReference type="PANTHER" id="PTHR11247">
    <property type="entry name" value="PALMITOYL-PROTEIN THIOESTERASE/DOLICHYLDIPHOSPHATASE 1"/>
    <property type="match status" value="1"/>
</dbReference>
<dbReference type="PANTHER" id="PTHR11247:SF40">
    <property type="entry name" value="LIPID PHOSPHATE PHOSPHATASE EPSILON 1, CHLOROPLASTIC"/>
    <property type="match status" value="1"/>
</dbReference>
<dbReference type="InterPro" id="IPR036938">
    <property type="entry name" value="PAP2/HPO_sf"/>
</dbReference>
<proteinExistence type="predicted"/>
<dbReference type="Gene3D" id="1.20.144.10">
    <property type="entry name" value="Phosphatidic acid phosphatase type 2/haloperoxidase"/>
    <property type="match status" value="1"/>
</dbReference>
<keyword evidence="2" id="KW-0472">Membrane</keyword>
<dbReference type="Pfam" id="PF01569">
    <property type="entry name" value="PAP2"/>
    <property type="match status" value="1"/>
</dbReference>
<feature type="transmembrane region" description="Helical" evidence="2">
    <location>
        <begin position="185"/>
        <end position="201"/>
    </location>
</feature>
<dbReference type="Proteomes" id="UP001188597">
    <property type="component" value="Unassembled WGS sequence"/>
</dbReference>
<evidence type="ECO:0000256" key="1">
    <source>
        <dbReference type="ARBA" id="ARBA00022801"/>
    </source>
</evidence>